<keyword evidence="2 4" id="KW-0732">Signal</keyword>
<organism evidence="5 6">
    <name type="scientific">Corticibacter populi</name>
    <dbReference type="NCBI Taxonomy" id="1550736"/>
    <lineage>
        <taxon>Bacteria</taxon>
        <taxon>Pseudomonadati</taxon>
        <taxon>Pseudomonadota</taxon>
        <taxon>Betaproteobacteria</taxon>
        <taxon>Burkholderiales</taxon>
        <taxon>Comamonadaceae</taxon>
        <taxon>Corticibacter</taxon>
    </lineage>
</organism>
<dbReference type="PROSITE" id="PS51257">
    <property type="entry name" value="PROKAR_LIPOPROTEIN"/>
    <property type="match status" value="1"/>
</dbReference>
<gene>
    <name evidence="5" type="ORF">D8I35_09630</name>
</gene>
<feature type="region of interest" description="Disordered" evidence="3">
    <location>
        <begin position="77"/>
        <end position="98"/>
    </location>
</feature>
<evidence type="ECO:0000313" key="6">
    <source>
        <dbReference type="Proteomes" id="UP000278006"/>
    </source>
</evidence>
<dbReference type="EMBL" id="RDQO01000002">
    <property type="protein sequence ID" value="RMX06750.1"/>
    <property type="molecule type" value="Genomic_DNA"/>
</dbReference>
<dbReference type="Proteomes" id="UP000278006">
    <property type="component" value="Unassembled WGS sequence"/>
</dbReference>
<dbReference type="PANTHER" id="PTHR30035:SF3">
    <property type="entry name" value="INTERMEMBRANE PHOSPHOLIPID TRANSPORT SYSTEM LIPOPROTEIN MLAA"/>
    <property type="match status" value="1"/>
</dbReference>
<dbReference type="Pfam" id="PF04333">
    <property type="entry name" value="MlaA"/>
    <property type="match status" value="1"/>
</dbReference>
<dbReference type="PANTHER" id="PTHR30035">
    <property type="entry name" value="LIPOPROTEIN VACJ-RELATED"/>
    <property type="match status" value="1"/>
</dbReference>
<dbReference type="OrthoDB" id="9785326at2"/>
<name>A0A3M6QUQ1_9BURK</name>
<sequence>MKTIQSLVLAAIVLGTSACASNAVKQAPAAGLSDAPSTSATLAASAVEAPPAAVAITPLSADTNASTGTAADAIASPVAASTQTTQTSANAPEAMTQAEQEAEALYATPAVRDPWEGFNRKMHSFNNVLDRFVLRPVAVGYDKITPDPVQSGVSRFFSNLRLPATAINQALQGRPGDAGQSLGRFVVNSTAGIGGVFDPAKHIGMPKPDGEDLGQTLATWGWRDSRYLVMPIMGPRTVRDALGGLGDQQLSVINQIDSSSVADKLQIMQMVDVRAQLLPTDQMRRDAIDDYTFVRDAWAQRRNRQIEQDLRGNRVD</sequence>
<comment type="similarity">
    <text evidence="1">Belongs to the MlaA family.</text>
</comment>
<dbReference type="RefSeq" id="WP_122228631.1">
    <property type="nucleotide sequence ID" value="NZ_RDQO01000002.1"/>
</dbReference>
<reference evidence="5 6" key="1">
    <citation type="submission" date="2018-10" db="EMBL/GenBank/DDBJ databases">
        <title>Draft genome of Cortibacter populi DSM10536.</title>
        <authorList>
            <person name="Bernier A.-M."/>
            <person name="Bernard K."/>
        </authorList>
    </citation>
    <scope>NUCLEOTIDE SEQUENCE [LARGE SCALE GENOMIC DNA]</scope>
    <source>
        <strain evidence="5 6">DSM 105136</strain>
    </source>
</reference>
<protein>
    <submittedName>
        <fullName evidence="5">VacJ family lipoprotein</fullName>
    </submittedName>
</protein>
<keyword evidence="6" id="KW-1185">Reference proteome</keyword>
<evidence type="ECO:0000256" key="4">
    <source>
        <dbReference type="SAM" id="SignalP"/>
    </source>
</evidence>
<evidence type="ECO:0000313" key="5">
    <source>
        <dbReference type="EMBL" id="RMX06750.1"/>
    </source>
</evidence>
<keyword evidence="5" id="KW-0449">Lipoprotein</keyword>
<accession>A0A3M6QUQ1</accession>
<feature type="chain" id="PRO_5018332581" evidence="4">
    <location>
        <begin position="21"/>
        <end position="316"/>
    </location>
</feature>
<evidence type="ECO:0000256" key="2">
    <source>
        <dbReference type="ARBA" id="ARBA00022729"/>
    </source>
</evidence>
<dbReference type="PRINTS" id="PR01805">
    <property type="entry name" value="VACJLIPOPROT"/>
</dbReference>
<dbReference type="AlphaFoldDB" id="A0A3M6QUQ1"/>
<dbReference type="GO" id="GO:0120010">
    <property type="term" value="P:intermembrane phospholipid transfer"/>
    <property type="evidence" value="ECO:0007669"/>
    <property type="project" value="TreeGrafter"/>
</dbReference>
<dbReference type="InterPro" id="IPR007428">
    <property type="entry name" value="MlaA"/>
</dbReference>
<feature type="signal peptide" evidence="4">
    <location>
        <begin position="1"/>
        <end position="20"/>
    </location>
</feature>
<evidence type="ECO:0000256" key="1">
    <source>
        <dbReference type="ARBA" id="ARBA00010634"/>
    </source>
</evidence>
<comment type="caution">
    <text evidence="5">The sequence shown here is derived from an EMBL/GenBank/DDBJ whole genome shotgun (WGS) entry which is preliminary data.</text>
</comment>
<dbReference type="GO" id="GO:0016020">
    <property type="term" value="C:membrane"/>
    <property type="evidence" value="ECO:0007669"/>
    <property type="project" value="InterPro"/>
</dbReference>
<proteinExistence type="inferred from homology"/>
<evidence type="ECO:0000256" key="3">
    <source>
        <dbReference type="SAM" id="MobiDB-lite"/>
    </source>
</evidence>